<feature type="signal peptide" evidence="2">
    <location>
        <begin position="1"/>
        <end position="21"/>
    </location>
</feature>
<feature type="chain" id="PRO_5038913709" evidence="2">
    <location>
        <begin position="22"/>
        <end position="99"/>
    </location>
</feature>
<keyword evidence="2" id="KW-0732">Signal</keyword>
<feature type="region of interest" description="Disordered" evidence="1">
    <location>
        <begin position="68"/>
        <end position="99"/>
    </location>
</feature>
<protein>
    <submittedName>
        <fullName evidence="3">Uncharacterized protein</fullName>
    </submittedName>
</protein>
<accession>A0A9E8HMZ8</accession>
<dbReference type="EMBL" id="CP101527">
    <property type="protein sequence ID" value="UZW76287.1"/>
    <property type="molecule type" value="Genomic_DNA"/>
</dbReference>
<sequence>MKTITAITATFLLTVSIGALAEGGNLWEKKLEKIQTVHLQHGDPRASDMDHTAAEHKRWLFDDANNSKLNADVSHSPHAMPSHSEHMAADHKRTNVGSN</sequence>
<evidence type="ECO:0000256" key="2">
    <source>
        <dbReference type="SAM" id="SignalP"/>
    </source>
</evidence>
<evidence type="ECO:0000256" key="1">
    <source>
        <dbReference type="SAM" id="MobiDB-lite"/>
    </source>
</evidence>
<proteinExistence type="predicted"/>
<dbReference type="AlphaFoldDB" id="A0A9E8HMZ8"/>
<feature type="compositionally biased region" description="Basic and acidic residues" evidence="1">
    <location>
        <begin position="83"/>
        <end position="93"/>
    </location>
</feature>
<dbReference type="Proteomes" id="UP001164472">
    <property type="component" value="Chromosome"/>
</dbReference>
<evidence type="ECO:0000313" key="4">
    <source>
        <dbReference type="Proteomes" id="UP001164472"/>
    </source>
</evidence>
<dbReference type="RefSeq" id="WP_251812077.1">
    <property type="nucleotide sequence ID" value="NZ_CP101527.1"/>
</dbReference>
<reference evidence="3" key="1">
    <citation type="submission" date="2022-07" db="EMBL/GenBank/DDBJ databases">
        <title>Alkalimarinus sp. nov., isolated from gut of a Alitta virens.</title>
        <authorList>
            <person name="Yang A.I."/>
            <person name="Shin N.-R."/>
        </authorList>
    </citation>
    <scope>NUCLEOTIDE SEQUENCE</scope>
    <source>
        <strain evidence="3">FA028</strain>
    </source>
</reference>
<keyword evidence="4" id="KW-1185">Reference proteome</keyword>
<evidence type="ECO:0000313" key="3">
    <source>
        <dbReference type="EMBL" id="UZW76287.1"/>
    </source>
</evidence>
<organism evidence="3 4">
    <name type="scientific">Alkalimarinus sediminis</name>
    <dbReference type="NCBI Taxonomy" id="1632866"/>
    <lineage>
        <taxon>Bacteria</taxon>
        <taxon>Pseudomonadati</taxon>
        <taxon>Pseudomonadota</taxon>
        <taxon>Gammaproteobacteria</taxon>
        <taxon>Alteromonadales</taxon>
        <taxon>Alteromonadaceae</taxon>
        <taxon>Alkalimarinus</taxon>
    </lineage>
</organism>
<dbReference type="KEGG" id="asem:NNL22_06805"/>
<name>A0A9E8HMZ8_9ALTE</name>
<gene>
    <name evidence="3" type="ORF">NNL22_06805</name>
</gene>